<organism evidence="6 7">
    <name type="scientific">Mytilus coruscus</name>
    <name type="common">Sea mussel</name>
    <dbReference type="NCBI Taxonomy" id="42192"/>
    <lineage>
        <taxon>Eukaryota</taxon>
        <taxon>Metazoa</taxon>
        <taxon>Spiralia</taxon>
        <taxon>Lophotrochozoa</taxon>
        <taxon>Mollusca</taxon>
        <taxon>Bivalvia</taxon>
        <taxon>Autobranchia</taxon>
        <taxon>Pteriomorphia</taxon>
        <taxon>Mytilida</taxon>
        <taxon>Mytiloidea</taxon>
        <taxon>Mytilidae</taxon>
        <taxon>Mytilinae</taxon>
        <taxon>Mytilus</taxon>
    </lineage>
</organism>
<dbReference type="PRINTS" id="PR00376">
    <property type="entry name" value="IL1BCENZYME"/>
</dbReference>
<dbReference type="EMBL" id="CACVKT020004017">
    <property type="protein sequence ID" value="CAC5387624.1"/>
    <property type="molecule type" value="Genomic_DNA"/>
</dbReference>
<feature type="domain" description="CARD" evidence="5">
    <location>
        <begin position="21"/>
        <end position="80"/>
    </location>
</feature>
<accession>A0A6J8BXT3</accession>
<proteinExistence type="inferred from homology"/>
<dbReference type="InterPro" id="IPR001309">
    <property type="entry name" value="Pept_C14_p20"/>
</dbReference>
<dbReference type="Proteomes" id="UP000507470">
    <property type="component" value="Unassembled WGS sequence"/>
</dbReference>
<keyword evidence="6" id="KW-0378">Hydrolase</keyword>
<dbReference type="InterPro" id="IPR002138">
    <property type="entry name" value="Pept_C14_p10"/>
</dbReference>
<dbReference type="InterPro" id="IPR015917">
    <property type="entry name" value="Pept_C14A"/>
</dbReference>
<dbReference type="PROSITE" id="PS50208">
    <property type="entry name" value="CASPASE_P20"/>
    <property type="match status" value="1"/>
</dbReference>
<dbReference type="GO" id="GO:0004197">
    <property type="term" value="F:cysteine-type endopeptidase activity"/>
    <property type="evidence" value="ECO:0007669"/>
    <property type="project" value="InterPro"/>
</dbReference>
<dbReference type="Pfam" id="PF00656">
    <property type="entry name" value="Peptidase_C14"/>
    <property type="match status" value="1"/>
</dbReference>
<dbReference type="Gene3D" id="3.40.50.1460">
    <property type="match status" value="1"/>
</dbReference>
<dbReference type="GO" id="GO:0006508">
    <property type="term" value="P:proteolysis"/>
    <property type="evidence" value="ECO:0007669"/>
    <property type="project" value="InterPro"/>
</dbReference>
<protein>
    <submittedName>
        <fullName evidence="6">CASP9</fullName>
        <ecNumber evidence="6">3.4.22.62</ecNumber>
    </submittedName>
</protein>
<feature type="domain" description="Caspase family p10" evidence="3">
    <location>
        <begin position="319"/>
        <end position="398"/>
    </location>
</feature>
<evidence type="ECO:0000259" key="3">
    <source>
        <dbReference type="PROSITE" id="PS50207"/>
    </source>
</evidence>
<dbReference type="SMART" id="SM00115">
    <property type="entry name" value="CASc"/>
    <property type="match status" value="1"/>
</dbReference>
<evidence type="ECO:0000313" key="6">
    <source>
        <dbReference type="EMBL" id="CAC5387624.1"/>
    </source>
</evidence>
<dbReference type="InterPro" id="IPR011029">
    <property type="entry name" value="DEATH-like_dom_sf"/>
</dbReference>
<dbReference type="PANTHER" id="PTHR22576:SF41">
    <property type="entry name" value="CASPASE 14, APOPTOSIS-RELATED CYSTEINE PEPTIDASE"/>
    <property type="match status" value="1"/>
</dbReference>
<dbReference type="PROSITE" id="PS50207">
    <property type="entry name" value="CASPASE_P10"/>
    <property type="match status" value="1"/>
</dbReference>
<feature type="domain" description="Caspase family p20" evidence="4">
    <location>
        <begin position="150"/>
        <end position="275"/>
    </location>
</feature>
<dbReference type="InterPro" id="IPR029030">
    <property type="entry name" value="Caspase-like_dom_sf"/>
</dbReference>
<dbReference type="AlphaFoldDB" id="A0A6J8BXT3"/>
<sequence length="408" mass="46826">MPKMPATFYTPFTYIVKLSKMSCDWKTAYKKNRVKIVKGLANPDEVAGLLFQSEIFNDEMHETVKVKNEKDFRPFKLLDTSNKELAKGLAPYVLAVEEGDNKTEPKEWPPSVDQEKVMLNDPVIKIKDTKSPLFIHEYGQEYVYTIQSERRGKVFIINNVNFKGPMQDRPASIMDAENLTKLFEELHFTVLRKDDLTSQDMKSFLCEEAKQLDKENCAECAILIIMSHGSGTKVYGVDCLPVELKSLTDCFSSENCKSLHGKPRLVFVQACRSYDKSDVTEKFKQMTTEPHDEMDAEPSKIEVKENKSPKCTFPDHPSADFLIAYATPEGTKAWLHNDVGSWFMNAIVWTFKYHAHEEELHHLLIRVNRLVGKGSTLKKEMTVAEVKSNLRKKFFFFPGIHSKIPTLF</sequence>
<evidence type="ECO:0000256" key="1">
    <source>
        <dbReference type="ARBA" id="ARBA00010134"/>
    </source>
</evidence>
<dbReference type="InterPro" id="IPR011600">
    <property type="entry name" value="Pept_C14_caspase"/>
</dbReference>
<dbReference type="InterPro" id="IPR001315">
    <property type="entry name" value="CARD"/>
</dbReference>
<evidence type="ECO:0000256" key="2">
    <source>
        <dbReference type="RuleBase" id="RU003971"/>
    </source>
</evidence>
<dbReference type="CDD" id="cd01671">
    <property type="entry name" value="CARD"/>
    <property type="match status" value="1"/>
</dbReference>
<dbReference type="SUPFAM" id="SSF52129">
    <property type="entry name" value="Caspase-like"/>
    <property type="match status" value="1"/>
</dbReference>
<reference evidence="6 7" key="1">
    <citation type="submission" date="2020-06" db="EMBL/GenBank/DDBJ databases">
        <authorList>
            <person name="Li R."/>
            <person name="Bekaert M."/>
        </authorList>
    </citation>
    <scope>NUCLEOTIDE SEQUENCE [LARGE SCALE GENOMIC DNA]</scope>
    <source>
        <strain evidence="7">wild</strain>
    </source>
</reference>
<evidence type="ECO:0000259" key="4">
    <source>
        <dbReference type="PROSITE" id="PS50208"/>
    </source>
</evidence>
<dbReference type="PANTHER" id="PTHR22576">
    <property type="entry name" value="MUCOSA ASSOCIATED LYMPHOID TISSUE LYMPHOMA TRANSLOCATION PROTEIN 1/PARACASPASE"/>
    <property type="match status" value="1"/>
</dbReference>
<dbReference type="GO" id="GO:0042981">
    <property type="term" value="P:regulation of apoptotic process"/>
    <property type="evidence" value="ECO:0007669"/>
    <property type="project" value="InterPro"/>
</dbReference>
<dbReference type="EC" id="3.4.22.62" evidence="6"/>
<comment type="similarity">
    <text evidence="1 2">Belongs to the peptidase C14A family.</text>
</comment>
<evidence type="ECO:0000313" key="7">
    <source>
        <dbReference type="Proteomes" id="UP000507470"/>
    </source>
</evidence>
<dbReference type="Gene3D" id="1.10.533.10">
    <property type="entry name" value="Death Domain, Fas"/>
    <property type="match status" value="1"/>
</dbReference>
<keyword evidence="7" id="KW-1185">Reference proteome</keyword>
<dbReference type="OrthoDB" id="6141361at2759"/>
<dbReference type="InterPro" id="IPR052039">
    <property type="entry name" value="Caspase-related_regulators"/>
</dbReference>
<name>A0A6J8BXT3_MYTCO</name>
<evidence type="ECO:0000259" key="5">
    <source>
        <dbReference type="PROSITE" id="PS50209"/>
    </source>
</evidence>
<gene>
    <name evidence="6" type="ORF">MCOR_22926</name>
</gene>
<dbReference type="PROSITE" id="PS50209">
    <property type="entry name" value="CARD"/>
    <property type="match status" value="1"/>
</dbReference>